<organism evidence="2">
    <name type="scientific">uncultured Microcoleus sp</name>
    <dbReference type="NCBI Taxonomy" id="259945"/>
    <lineage>
        <taxon>Bacteria</taxon>
        <taxon>Bacillati</taxon>
        <taxon>Cyanobacteriota</taxon>
        <taxon>Cyanophyceae</taxon>
        <taxon>Oscillatoriophycideae</taxon>
        <taxon>Oscillatoriales</taxon>
        <taxon>Microcoleaceae</taxon>
        <taxon>Microcoleus</taxon>
        <taxon>environmental samples</taxon>
    </lineage>
</organism>
<sequence length="66" mass="7570">MSSGFVNWRVLNEPRRRQGREGREEKEFTSSMGKVRIAHLRIRVVRRSAMSGVTLSESPAKIKELA</sequence>
<proteinExistence type="predicted"/>
<evidence type="ECO:0000313" key="2">
    <source>
        <dbReference type="EMBL" id="CAA9332672.1"/>
    </source>
</evidence>
<dbReference type="EMBL" id="CADCTZ010000323">
    <property type="protein sequence ID" value="CAA9332672.1"/>
    <property type="molecule type" value="Genomic_DNA"/>
</dbReference>
<gene>
    <name evidence="2" type="ORF">AVDCRST_MAG84-1950</name>
</gene>
<name>A0A6J4LGM0_9CYAN</name>
<reference evidence="2" key="1">
    <citation type="submission" date="2020-02" db="EMBL/GenBank/DDBJ databases">
        <authorList>
            <person name="Meier V. D."/>
        </authorList>
    </citation>
    <scope>NUCLEOTIDE SEQUENCE</scope>
    <source>
        <strain evidence="2">AVDCRST_MAG84</strain>
    </source>
</reference>
<dbReference type="AlphaFoldDB" id="A0A6J4LGM0"/>
<accession>A0A6J4LGM0</accession>
<feature type="compositionally biased region" description="Basic and acidic residues" evidence="1">
    <location>
        <begin position="12"/>
        <end position="28"/>
    </location>
</feature>
<protein>
    <submittedName>
        <fullName evidence="2">Uncharacterized protein</fullName>
    </submittedName>
</protein>
<evidence type="ECO:0000256" key="1">
    <source>
        <dbReference type="SAM" id="MobiDB-lite"/>
    </source>
</evidence>
<feature type="region of interest" description="Disordered" evidence="1">
    <location>
        <begin position="1"/>
        <end position="30"/>
    </location>
</feature>